<feature type="compositionally biased region" description="Polar residues" evidence="1">
    <location>
        <begin position="45"/>
        <end position="54"/>
    </location>
</feature>
<evidence type="ECO:0000313" key="4">
    <source>
        <dbReference type="Proteomes" id="UP001150569"/>
    </source>
</evidence>
<keyword evidence="2" id="KW-0812">Transmembrane</keyword>
<organism evidence="3 4">
    <name type="scientific">Tieghemiomyces parasiticus</name>
    <dbReference type="NCBI Taxonomy" id="78921"/>
    <lineage>
        <taxon>Eukaryota</taxon>
        <taxon>Fungi</taxon>
        <taxon>Fungi incertae sedis</taxon>
        <taxon>Zoopagomycota</taxon>
        <taxon>Kickxellomycotina</taxon>
        <taxon>Dimargaritomycetes</taxon>
        <taxon>Dimargaritales</taxon>
        <taxon>Dimargaritaceae</taxon>
        <taxon>Tieghemiomyces</taxon>
    </lineage>
</organism>
<feature type="compositionally biased region" description="Basic and acidic residues" evidence="1">
    <location>
        <begin position="28"/>
        <end position="42"/>
    </location>
</feature>
<keyword evidence="4" id="KW-1185">Reference proteome</keyword>
<evidence type="ECO:0000313" key="3">
    <source>
        <dbReference type="EMBL" id="KAJ1904417.1"/>
    </source>
</evidence>
<sequence length="109" mass="11846">MTVPAKLRLRSEKHASKAGQGRRAKKEVRKDASSTTARDEARPATQPSQRSARVNVSPRPPMTHPVDDHDDDELPATERAVSTKPKVNPYLAVGLLVLLVGSIIAQLFG</sequence>
<dbReference type="Proteomes" id="UP001150569">
    <property type="component" value="Unassembled WGS sequence"/>
</dbReference>
<dbReference type="AlphaFoldDB" id="A0A9W7ZF98"/>
<evidence type="ECO:0000256" key="1">
    <source>
        <dbReference type="SAM" id="MobiDB-lite"/>
    </source>
</evidence>
<dbReference type="EMBL" id="JANBPT010001941">
    <property type="protein sequence ID" value="KAJ1904417.1"/>
    <property type="molecule type" value="Genomic_DNA"/>
</dbReference>
<accession>A0A9W7ZF98</accession>
<name>A0A9W7ZF98_9FUNG</name>
<protein>
    <submittedName>
        <fullName evidence="3">Uncharacterized protein</fullName>
    </submittedName>
</protein>
<feature type="region of interest" description="Disordered" evidence="1">
    <location>
        <begin position="1"/>
        <end position="84"/>
    </location>
</feature>
<reference evidence="3" key="1">
    <citation type="submission" date="2022-07" db="EMBL/GenBank/DDBJ databases">
        <title>Phylogenomic reconstructions and comparative analyses of Kickxellomycotina fungi.</title>
        <authorList>
            <person name="Reynolds N.K."/>
            <person name="Stajich J.E."/>
            <person name="Barry K."/>
            <person name="Grigoriev I.V."/>
            <person name="Crous P."/>
            <person name="Smith M.E."/>
        </authorList>
    </citation>
    <scope>NUCLEOTIDE SEQUENCE</scope>
    <source>
        <strain evidence="3">RSA 861</strain>
    </source>
</reference>
<feature type="transmembrane region" description="Helical" evidence="2">
    <location>
        <begin position="89"/>
        <end position="108"/>
    </location>
</feature>
<feature type="non-terminal residue" evidence="3">
    <location>
        <position position="109"/>
    </location>
</feature>
<keyword evidence="2" id="KW-0472">Membrane</keyword>
<keyword evidence="2" id="KW-1133">Transmembrane helix</keyword>
<comment type="caution">
    <text evidence="3">The sequence shown here is derived from an EMBL/GenBank/DDBJ whole genome shotgun (WGS) entry which is preliminary data.</text>
</comment>
<evidence type="ECO:0000256" key="2">
    <source>
        <dbReference type="SAM" id="Phobius"/>
    </source>
</evidence>
<proteinExistence type="predicted"/>
<gene>
    <name evidence="3" type="ORF">IWQ60_012449</name>
</gene>